<feature type="compositionally biased region" description="Low complexity" evidence="1">
    <location>
        <begin position="100"/>
        <end position="116"/>
    </location>
</feature>
<gene>
    <name evidence="2" type="ORF">PLEPLA_LOCUS9331</name>
</gene>
<evidence type="ECO:0000313" key="2">
    <source>
        <dbReference type="EMBL" id="CAB1421449.1"/>
    </source>
</evidence>
<feature type="compositionally biased region" description="Polar residues" evidence="1">
    <location>
        <begin position="86"/>
        <end position="99"/>
    </location>
</feature>
<accession>A0A9N7TYL8</accession>
<feature type="compositionally biased region" description="Basic and acidic residues" evidence="1">
    <location>
        <begin position="56"/>
        <end position="85"/>
    </location>
</feature>
<dbReference type="EMBL" id="CADEAL010000524">
    <property type="protein sequence ID" value="CAB1421449.1"/>
    <property type="molecule type" value="Genomic_DNA"/>
</dbReference>
<evidence type="ECO:0000256" key="1">
    <source>
        <dbReference type="SAM" id="MobiDB-lite"/>
    </source>
</evidence>
<proteinExistence type="predicted"/>
<comment type="caution">
    <text evidence="2">The sequence shown here is derived from an EMBL/GenBank/DDBJ whole genome shotgun (WGS) entry which is preliminary data.</text>
</comment>
<feature type="compositionally biased region" description="Basic and acidic residues" evidence="1">
    <location>
        <begin position="34"/>
        <end position="44"/>
    </location>
</feature>
<feature type="compositionally biased region" description="Low complexity" evidence="1">
    <location>
        <begin position="145"/>
        <end position="157"/>
    </location>
</feature>
<dbReference type="AlphaFoldDB" id="A0A9N7TYL8"/>
<feature type="region of interest" description="Disordered" evidence="1">
    <location>
        <begin position="198"/>
        <end position="222"/>
    </location>
</feature>
<feature type="region of interest" description="Disordered" evidence="1">
    <location>
        <begin position="28"/>
        <end position="159"/>
    </location>
</feature>
<dbReference type="Proteomes" id="UP001153269">
    <property type="component" value="Unassembled WGS sequence"/>
</dbReference>
<keyword evidence="3" id="KW-1185">Reference proteome</keyword>
<evidence type="ECO:0000313" key="3">
    <source>
        <dbReference type="Proteomes" id="UP001153269"/>
    </source>
</evidence>
<protein>
    <submittedName>
        <fullName evidence="2">Uncharacterized protein</fullName>
    </submittedName>
</protein>
<organism evidence="2 3">
    <name type="scientific">Pleuronectes platessa</name>
    <name type="common">European plaice</name>
    <dbReference type="NCBI Taxonomy" id="8262"/>
    <lineage>
        <taxon>Eukaryota</taxon>
        <taxon>Metazoa</taxon>
        <taxon>Chordata</taxon>
        <taxon>Craniata</taxon>
        <taxon>Vertebrata</taxon>
        <taxon>Euteleostomi</taxon>
        <taxon>Actinopterygii</taxon>
        <taxon>Neopterygii</taxon>
        <taxon>Teleostei</taxon>
        <taxon>Neoteleostei</taxon>
        <taxon>Acanthomorphata</taxon>
        <taxon>Carangaria</taxon>
        <taxon>Pleuronectiformes</taxon>
        <taxon>Pleuronectoidei</taxon>
        <taxon>Pleuronectidae</taxon>
        <taxon>Pleuronectes</taxon>
    </lineage>
</organism>
<feature type="compositionally biased region" description="Polar residues" evidence="1">
    <location>
        <begin position="123"/>
        <end position="138"/>
    </location>
</feature>
<sequence>MEQSSCRLYSGPLSQAAQKILAVLQVQRNSNNHRPMERFYDSQREPWVQSSSSNMSHEERKDRGTDRPWSRPQVSHHDSPSERQISRTSADYQCSQTPESSLSSQAASCSSSSSSCWDPALQRGTSQTEARYQCSQAYSHRKHSQPPSYQSSQAPSSIQCEAETFSHRDRYNLSLQVPARLSEDQWRDNTEEIRPSFILSLSPDDRSPDEVLFPTVENPGYP</sequence>
<reference evidence="2" key="1">
    <citation type="submission" date="2020-03" db="EMBL/GenBank/DDBJ databases">
        <authorList>
            <person name="Weist P."/>
        </authorList>
    </citation>
    <scope>NUCLEOTIDE SEQUENCE</scope>
</reference>
<name>A0A9N7TYL8_PLEPL</name>